<organism evidence="1 2">
    <name type="scientific">Gossypium arboreum</name>
    <name type="common">Tree cotton</name>
    <name type="synonym">Gossypium nanking</name>
    <dbReference type="NCBI Taxonomy" id="29729"/>
    <lineage>
        <taxon>Eukaryota</taxon>
        <taxon>Viridiplantae</taxon>
        <taxon>Streptophyta</taxon>
        <taxon>Embryophyta</taxon>
        <taxon>Tracheophyta</taxon>
        <taxon>Spermatophyta</taxon>
        <taxon>Magnoliopsida</taxon>
        <taxon>eudicotyledons</taxon>
        <taxon>Gunneridae</taxon>
        <taxon>Pentapetalae</taxon>
        <taxon>rosids</taxon>
        <taxon>malvids</taxon>
        <taxon>Malvales</taxon>
        <taxon>Malvaceae</taxon>
        <taxon>Malvoideae</taxon>
        <taxon>Gossypium</taxon>
    </lineage>
</organism>
<evidence type="ECO:0008006" key="3">
    <source>
        <dbReference type="Google" id="ProtNLM"/>
    </source>
</evidence>
<sequence>MMVELGSNPKISRKDKLLGNDIRISNKTGLLSPDAGVDEDMEFLEGDIHRSFVNGILAIYFSERIQQILFKEMELTVVLKLLGRNIDYRALTNRIHSLWNPSKPFHLMDIENGYYLAKFQSN</sequence>
<evidence type="ECO:0000313" key="1">
    <source>
        <dbReference type="EMBL" id="KAK5786057.1"/>
    </source>
</evidence>
<proteinExistence type="predicted"/>
<gene>
    <name evidence="1" type="ORF">PVK06_040684</name>
</gene>
<protein>
    <recommendedName>
        <fullName evidence="3">DUF4283 domain-containing protein</fullName>
    </recommendedName>
</protein>
<evidence type="ECO:0000313" key="2">
    <source>
        <dbReference type="Proteomes" id="UP001358586"/>
    </source>
</evidence>
<name>A0ABR0N8C2_GOSAR</name>
<reference evidence="1 2" key="1">
    <citation type="submission" date="2023-03" db="EMBL/GenBank/DDBJ databases">
        <title>WGS of Gossypium arboreum.</title>
        <authorList>
            <person name="Yu D."/>
        </authorList>
    </citation>
    <scope>NUCLEOTIDE SEQUENCE [LARGE SCALE GENOMIC DNA]</scope>
    <source>
        <tissue evidence="1">Leaf</tissue>
    </source>
</reference>
<accession>A0ABR0N8C2</accession>
<comment type="caution">
    <text evidence="1">The sequence shown here is derived from an EMBL/GenBank/DDBJ whole genome shotgun (WGS) entry which is preliminary data.</text>
</comment>
<dbReference type="Proteomes" id="UP001358586">
    <property type="component" value="Chromosome 11"/>
</dbReference>
<keyword evidence="2" id="KW-1185">Reference proteome</keyword>
<dbReference type="EMBL" id="JARKNE010000011">
    <property type="protein sequence ID" value="KAK5786057.1"/>
    <property type="molecule type" value="Genomic_DNA"/>
</dbReference>